<gene>
    <name evidence="1" type="ORF">B0H17DRAFT_1198692</name>
</gene>
<name>A0AAD7DQ13_MYCRO</name>
<sequence length="175" mass="20335">MQTAQEAVRQAKAMLSLLGFLSWFLTVQDELRLGLLAEELDVIRSFCLGDRKKTGVVYNLKKNYHKITFAHLLSHNVPIHYLWISAERDDGRFRRLSPGFWNKYATLHEAKGEGDVDLKSLPSFEAWHEDLEGFDWYFQSLRAGKVGNRVTIFKLFWEYRLISDSTAGMSCRTKQ</sequence>
<keyword evidence="2" id="KW-1185">Reference proteome</keyword>
<accession>A0AAD7DQ13</accession>
<dbReference type="AlphaFoldDB" id="A0AAD7DQ13"/>
<comment type="caution">
    <text evidence="1">The sequence shown here is derived from an EMBL/GenBank/DDBJ whole genome shotgun (WGS) entry which is preliminary data.</text>
</comment>
<reference evidence="1" key="1">
    <citation type="submission" date="2023-03" db="EMBL/GenBank/DDBJ databases">
        <title>Massive genome expansion in bonnet fungi (Mycena s.s.) driven by repeated elements and novel gene families across ecological guilds.</title>
        <authorList>
            <consortium name="Lawrence Berkeley National Laboratory"/>
            <person name="Harder C.B."/>
            <person name="Miyauchi S."/>
            <person name="Viragh M."/>
            <person name="Kuo A."/>
            <person name="Thoen E."/>
            <person name="Andreopoulos B."/>
            <person name="Lu D."/>
            <person name="Skrede I."/>
            <person name="Drula E."/>
            <person name="Henrissat B."/>
            <person name="Morin E."/>
            <person name="Kohler A."/>
            <person name="Barry K."/>
            <person name="LaButti K."/>
            <person name="Morin E."/>
            <person name="Salamov A."/>
            <person name="Lipzen A."/>
            <person name="Mereny Z."/>
            <person name="Hegedus B."/>
            <person name="Baldrian P."/>
            <person name="Stursova M."/>
            <person name="Weitz H."/>
            <person name="Taylor A."/>
            <person name="Grigoriev I.V."/>
            <person name="Nagy L.G."/>
            <person name="Martin F."/>
            <person name="Kauserud H."/>
        </authorList>
    </citation>
    <scope>NUCLEOTIDE SEQUENCE</scope>
    <source>
        <strain evidence="1">CBHHK067</strain>
    </source>
</reference>
<dbReference type="Proteomes" id="UP001221757">
    <property type="component" value="Unassembled WGS sequence"/>
</dbReference>
<protein>
    <submittedName>
        <fullName evidence="1">Uncharacterized protein</fullName>
    </submittedName>
</protein>
<evidence type="ECO:0000313" key="1">
    <source>
        <dbReference type="EMBL" id="KAJ7695469.1"/>
    </source>
</evidence>
<organism evidence="1 2">
    <name type="scientific">Mycena rosella</name>
    <name type="common">Pink bonnet</name>
    <name type="synonym">Agaricus rosellus</name>
    <dbReference type="NCBI Taxonomy" id="1033263"/>
    <lineage>
        <taxon>Eukaryota</taxon>
        <taxon>Fungi</taxon>
        <taxon>Dikarya</taxon>
        <taxon>Basidiomycota</taxon>
        <taxon>Agaricomycotina</taxon>
        <taxon>Agaricomycetes</taxon>
        <taxon>Agaricomycetidae</taxon>
        <taxon>Agaricales</taxon>
        <taxon>Marasmiineae</taxon>
        <taxon>Mycenaceae</taxon>
        <taxon>Mycena</taxon>
    </lineage>
</organism>
<proteinExistence type="predicted"/>
<dbReference type="EMBL" id="JARKIE010000038">
    <property type="protein sequence ID" value="KAJ7695469.1"/>
    <property type="molecule type" value="Genomic_DNA"/>
</dbReference>
<evidence type="ECO:0000313" key="2">
    <source>
        <dbReference type="Proteomes" id="UP001221757"/>
    </source>
</evidence>